<name>A0A5C3LKY0_9AGAR</name>
<dbReference type="AlphaFoldDB" id="A0A5C3LKY0"/>
<organism evidence="1 2">
    <name type="scientific">Crucibulum laeve</name>
    <dbReference type="NCBI Taxonomy" id="68775"/>
    <lineage>
        <taxon>Eukaryota</taxon>
        <taxon>Fungi</taxon>
        <taxon>Dikarya</taxon>
        <taxon>Basidiomycota</taxon>
        <taxon>Agaricomycotina</taxon>
        <taxon>Agaricomycetes</taxon>
        <taxon>Agaricomycetidae</taxon>
        <taxon>Agaricales</taxon>
        <taxon>Agaricineae</taxon>
        <taxon>Nidulariaceae</taxon>
        <taxon>Crucibulum</taxon>
    </lineage>
</organism>
<dbReference type="EMBL" id="ML213652">
    <property type="protein sequence ID" value="TFK33217.1"/>
    <property type="molecule type" value="Genomic_DNA"/>
</dbReference>
<feature type="non-terminal residue" evidence="1">
    <location>
        <position position="74"/>
    </location>
</feature>
<accession>A0A5C3LKY0</accession>
<evidence type="ECO:0000313" key="1">
    <source>
        <dbReference type="EMBL" id="TFK33217.1"/>
    </source>
</evidence>
<keyword evidence="2" id="KW-1185">Reference proteome</keyword>
<protein>
    <submittedName>
        <fullName evidence="1">Uncharacterized protein</fullName>
    </submittedName>
</protein>
<sequence length="74" mass="8385">MLIRSVPKYPVAPPVIHGLYYSLCGPWFSRVCHSSDRDRRTSGGISQAPGCYLQLKVQMKRVKAIHLRGMIPIF</sequence>
<dbReference type="Proteomes" id="UP000308652">
    <property type="component" value="Unassembled WGS sequence"/>
</dbReference>
<reference evidence="1 2" key="1">
    <citation type="journal article" date="2019" name="Nat. Ecol. Evol.">
        <title>Megaphylogeny resolves global patterns of mushroom evolution.</title>
        <authorList>
            <person name="Varga T."/>
            <person name="Krizsan K."/>
            <person name="Foldi C."/>
            <person name="Dima B."/>
            <person name="Sanchez-Garcia M."/>
            <person name="Sanchez-Ramirez S."/>
            <person name="Szollosi G.J."/>
            <person name="Szarkandi J.G."/>
            <person name="Papp V."/>
            <person name="Albert L."/>
            <person name="Andreopoulos W."/>
            <person name="Angelini C."/>
            <person name="Antonin V."/>
            <person name="Barry K.W."/>
            <person name="Bougher N.L."/>
            <person name="Buchanan P."/>
            <person name="Buyck B."/>
            <person name="Bense V."/>
            <person name="Catcheside P."/>
            <person name="Chovatia M."/>
            <person name="Cooper J."/>
            <person name="Damon W."/>
            <person name="Desjardin D."/>
            <person name="Finy P."/>
            <person name="Geml J."/>
            <person name="Haridas S."/>
            <person name="Hughes K."/>
            <person name="Justo A."/>
            <person name="Karasinski D."/>
            <person name="Kautmanova I."/>
            <person name="Kiss B."/>
            <person name="Kocsube S."/>
            <person name="Kotiranta H."/>
            <person name="LaButti K.M."/>
            <person name="Lechner B.E."/>
            <person name="Liimatainen K."/>
            <person name="Lipzen A."/>
            <person name="Lukacs Z."/>
            <person name="Mihaltcheva S."/>
            <person name="Morgado L.N."/>
            <person name="Niskanen T."/>
            <person name="Noordeloos M.E."/>
            <person name="Ohm R.A."/>
            <person name="Ortiz-Santana B."/>
            <person name="Ovrebo C."/>
            <person name="Racz N."/>
            <person name="Riley R."/>
            <person name="Savchenko A."/>
            <person name="Shiryaev A."/>
            <person name="Soop K."/>
            <person name="Spirin V."/>
            <person name="Szebenyi C."/>
            <person name="Tomsovsky M."/>
            <person name="Tulloss R.E."/>
            <person name="Uehling J."/>
            <person name="Grigoriev I.V."/>
            <person name="Vagvolgyi C."/>
            <person name="Papp T."/>
            <person name="Martin F.M."/>
            <person name="Miettinen O."/>
            <person name="Hibbett D.S."/>
            <person name="Nagy L.G."/>
        </authorList>
    </citation>
    <scope>NUCLEOTIDE SEQUENCE [LARGE SCALE GENOMIC DNA]</scope>
    <source>
        <strain evidence="1 2">CBS 166.37</strain>
    </source>
</reference>
<gene>
    <name evidence="1" type="ORF">BDQ12DRAFT_691419</name>
</gene>
<proteinExistence type="predicted"/>
<evidence type="ECO:0000313" key="2">
    <source>
        <dbReference type="Proteomes" id="UP000308652"/>
    </source>
</evidence>